<dbReference type="AlphaFoldDB" id="A0A0F8Y598"/>
<dbReference type="InterPro" id="IPR029063">
    <property type="entry name" value="SAM-dependent_MTases_sf"/>
</dbReference>
<organism evidence="1">
    <name type="scientific">marine sediment metagenome</name>
    <dbReference type="NCBI Taxonomy" id="412755"/>
    <lineage>
        <taxon>unclassified sequences</taxon>
        <taxon>metagenomes</taxon>
        <taxon>ecological metagenomes</taxon>
    </lineage>
</organism>
<dbReference type="NCBIfam" id="TIGR04474">
    <property type="entry name" value="tcm_partner"/>
    <property type="match status" value="1"/>
</dbReference>
<gene>
    <name evidence="1" type="ORF">LCGC14_2863630</name>
</gene>
<comment type="caution">
    <text evidence="1">The sequence shown here is derived from an EMBL/GenBank/DDBJ whole genome shotgun (WGS) entry which is preliminary data.</text>
</comment>
<sequence length="283" mass="33057">MSKALPILEDDGLCVEEAGIWAERKYLLVWYYAEIFATAMKNKWSSRVYIDLFSSCGRSKYKGMKTIVPASPLLTLDIPDRFDKYVFCESNKGKIDALRERVEALSIDVDVRYINDDVNRSIDELLKVIPQHKKGFSVLSFCFIDPYNISNFSFKVIEYLSKKHQMDFLVLIPSYMDANRSYSARIRDDNITMEDFTGQHNWREDWDEAMKIGQSFATFAVDLFGNSMSKLGYIYTGLDDVVEIRWDERNLPLYHLAFFSKSKLAIKLWRQAIKYSTNQMDLF</sequence>
<reference evidence="1" key="1">
    <citation type="journal article" date="2015" name="Nature">
        <title>Complex archaea that bridge the gap between prokaryotes and eukaryotes.</title>
        <authorList>
            <person name="Spang A."/>
            <person name="Saw J.H."/>
            <person name="Jorgensen S.L."/>
            <person name="Zaremba-Niedzwiedzka K."/>
            <person name="Martijn J."/>
            <person name="Lind A.E."/>
            <person name="van Eijk R."/>
            <person name="Schleper C."/>
            <person name="Guy L."/>
            <person name="Ettema T.J."/>
        </authorList>
    </citation>
    <scope>NUCLEOTIDE SEQUENCE</scope>
</reference>
<name>A0A0F8Y598_9ZZZZ</name>
<accession>A0A0F8Y598</accession>
<proteinExistence type="predicted"/>
<dbReference type="EMBL" id="LAZR01055404">
    <property type="protein sequence ID" value="KKK76438.1"/>
    <property type="molecule type" value="Genomic_DNA"/>
</dbReference>
<protein>
    <recommendedName>
        <fullName evidence="2">Three-Cys-motif partner protein TcmP</fullName>
    </recommendedName>
</protein>
<evidence type="ECO:0008006" key="2">
    <source>
        <dbReference type="Google" id="ProtNLM"/>
    </source>
</evidence>
<dbReference type="InterPro" id="IPR031009">
    <property type="entry name" value="Tcm_partner"/>
</dbReference>
<evidence type="ECO:0000313" key="1">
    <source>
        <dbReference type="EMBL" id="KKK76438.1"/>
    </source>
</evidence>
<dbReference type="SUPFAM" id="SSF53335">
    <property type="entry name" value="S-adenosyl-L-methionine-dependent methyltransferases"/>
    <property type="match status" value="1"/>
</dbReference>